<dbReference type="Proteomes" id="UP001205906">
    <property type="component" value="Unassembled WGS sequence"/>
</dbReference>
<evidence type="ECO:0000313" key="1">
    <source>
        <dbReference type="EMBL" id="MCO6052020.1"/>
    </source>
</evidence>
<dbReference type="Pfam" id="PF00494">
    <property type="entry name" value="SQS_PSY"/>
    <property type="match status" value="1"/>
</dbReference>
<reference evidence="1 2" key="1">
    <citation type="submission" date="2022-06" db="EMBL/GenBank/DDBJ databases">
        <title>Mesorhizobium sp. strain RP14 Genome sequencing and assembly.</title>
        <authorList>
            <person name="Kim I."/>
        </authorList>
    </citation>
    <scope>NUCLEOTIDE SEQUENCE [LARGE SCALE GENOMIC DNA]</scope>
    <source>
        <strain evidence="2">RP14(2022)</strain>
    </source>
</reference>
<accession>A0ABT1CB16</accession>
<evidence type="ECO:0000313" key="2">
    <source>
        <dbReference type="Proteomes" id="UP001205906"/>
    </source>
</evidence>
<dbReference type="EMBL" id="JAMXQS010000010">
    <property type="protein sequence ID" value="MCO6052020.1"/>
    <property type="molecule type" value="Genomic_DNA"/>
</dbReference>
<proteinExistence type="predicted"/>
<dbReference type="Gene3D" id="1.10.600.10">
    <property type="entry name" value="Farnesyl Diphosphate Synthase"/>
    <property type="match status" value="1"/>
</dbReference>
<gene>
    <name evidence="1" type="ORF">NGM99_19720</name>
</gene>
<protein>
    <submittedName>
        <fullName evidence="1">Phytoene/squalene synthase family protein</fullName>
    </submittedName>
</protein>
<name>A0ABT1CB16_9HYPH</name>
<dbReference type="SUPFAM" id="SSF48576">
    <property type="entry name" value="Terpenoid synthases"/>
    <property type="match status" value="1"/>
</dbReference>
<keyword evidence="2" id="KW-1185">Reference proteome</keyword>
<dbReference type="RefSeq" id="WP_252822154.1">
    <property type="nucleotide sequence ID" value="NZ_JAMXQS010000010.1"/>
</dbReference>
<organism evidence="1 2">
    <name type="scientific">Mesorhizobium liriopis</name>
    <dbReference type="NCBI Taxonomy" id="2953882"/>
    <lineage>
        <taxon>Bacteria</taxon>
        <taxon>Pseudomonadati</taxon>
        <taxon>Pseudomonadota</taxon>
        <taxon>Alphaproteobacteria</taxon>
        <taxon>Hyphomicrobiales</taxon>
        <taxon>Phyllobacteriaceae</taxon>
        <taxon>Mesorhizobium</taxon>
    </lineage>
</organism>
<sequence length="273" mass="30058">MDTAELSDLVRRQDPDRHLVTLYAPEPKRRALLALHAFYLDVAAIRSRVREPLPGEIRLQWWRDTIAKDEPGGHPIAEVLLETIHAHDLPKSAFDNHLEARIFDLYADPFEDRNELEGYCGETEGAMLQLAAVVLDPAAARETGSLAGHGGCALGVLRILNNLAVARARGQCAIPRDILAAVGTTPEMFVEGAEPKQLCASVAAMTALARDHLAKFTQEARAMPASVGPAFLLLAPASARLKRIEPSAFERQPSDAPAWRRQFEILRRAIRGW</sequence>
<comment type="caution">
    <text evidence="1">The sequence shown here is derived from an EMBL/GenBank/DDBJ whole genome shotgun (WGS) entry which is preliminary data.</text>
</comment>
<dbReference type="InterPro" id="IPR002060">
    <property type="entry name" value="Squ/phyt_synthse"/>
</dbReference>
<dbReference type="InterPro" id="IPR008949">
    <property type="entry name" value="Isoprenoid_synthase_dom_sf"/>
</dbReference>